<dbReference type="Proteomes" id="UP000316426">
    <property type="component" value="Chromosome"/>
</dbReference>
<protein>
    <submittedName>
        <fullName evidence="1">Uncharacterized protein</fullName>
    </submittedName>
</protein>
<dbReference type="KEGG" id="bmei:Spa11_13640"/>
<evidence type="ECO:0000313" key="1">
    <source>
        <dbReference type="EMBL" id="QDV73170.1"/>
    </source>
</evidence>
<dbReference type="EMBL" id="CP036349">
    <property type="protein sequence ID" value="QDV73170.1"/>
    <property type="molecule type" value="Genomic_DNA"/>
</dbReference>
<evidence type="ECO:0000313" key="2">
    <source>
        <dbReference type="Proteomes" id="UP000316426"/>
    </source>
</evidence>
<reference evidence="1 2" key="1">
    <citation type="submission" date="2019-02" db="EMBL/GenBank/DDBJ databases">
        <title>Deep-cultivation of Planctomycetes and their phenomic and genomic characterization uncovers novel biology.</title>
        <authorList>
            <person name="Wiegand S."/>
            <person name="Jogler M."/>
            <person name="Boedeker C."/>
            <person name="Pinto D."/>
            <person name="Vollmers J."/>
            <person name="Rivas-Marin E."/>
            <person name="Kohn T."/>
            <person name="Peeters S.H."/>
            <person name="Heuer A."/>
            <person name="Rast P."/>
            <person name="Oberbeckmann S."/>
            <person name="Bunk B."/>
            <person name="Jeske O."/>
            <person name="Meyerdierks A."/>
            <person name="Storesund J.E."/>
            <person name="Kallscheuer N."/>
            <person name="Luecker S."/>
            <person name="Lage O.M."/>
            <person name="Pohl T."/>
            <person name="Merkel B.J."/>
            <person name="Hornburger P."/>
            <person name="Mueller R.-W."/>
            <person name="Bruemmer F."/>
            <person name="Labrenz M."/>
            <person name="Spormann A.M."/>
            <person name="Op den Camp H."/>
            <person name="Overmann J."/>
            <person name="Amann R."/>
            <person name="Jetten M.S.M."/>
            <person name="Mascher T."/>
            <person name="Medema M.H."/>
            <person name="Devos D.P."/>
            <person name="Kaster A.-K."/>
            <person name="Ovreas L."/>
            <person name="Rohde M."/>
            <person name="Galperin M.Y."/>
            <person name="Jogler C."/>
        </authorList>
    </citation>
    <scope>NUCLEOTIDE SEQUENCE [LARGE SCALE GENOMIC DNA]</scope>
    <source>
        <strain evidence="1 2">Spa11</strain>
    </source>
</reference>
<name>A0A518K5U8_9BACT</name>
<organism evidence="1 2">
    <name type="scientific">Botrimarina mediterranea</name>
    <dbReference type="NCBI Taxonomy" id="2528022"/>
    <lineage>
        <taxon>Bacteria</taxon>
        <taxon>Pseudomonadati</taxon>
        <taxon>Planctomycetota</taxon>
        <taxon>Planctomycetia</taxon>
        <taxon>Pirellulales</taxon>
        <taxon>Lacipirellulaceae</taxon>
        <taxon>Botrimarina</taxon>
    </lineage>
</organism>
<gene>
    <name evidence="1" type="ORF">Spa11_13640</name>
</gene>
<keyword evidence="2" id="KW-1185">Reference proteome</keyword>
<proteinExistence type="predicted"/>
<dbReference type="AlphaFoldDB" id="A0A518K5U8"/>
<sequence>MAFRPGGSGRAHRERRTLGLMALVLSVCLLPAPLRAQDGGGSESSDARQAALRAIPWQSLTAADRPEVQRIVTDATLYRQMPTRVIDCDDELFAYLVDHPELIVDSWNVMGVSRLRLEPIAPGRYRVADTAGAAGDIRVLHREGGGAAPLRMLLLAEGSYQAPPMPSSIDGQSVILLRAEPIEERNGRCYLTTRLDTFIRFEGPATKLVAKTLKPLILRTADHNFVETMRFVALFSRTAETNPDGMVRLAGRLEQVDAATRDEFAARVRVTADRYAERRRLRENVALEQPATWVR</sequence>
<accession>A0A518K5U8</accession>